<dbReference type="RefSeq" id="WP_106134755.1">
    <property type="nucleotide sequence ID" value="NZ_PVTR01000010.1"/>
</dbReference>
<dbReference type="InterPro" id="IPR024047">
    <property type="entry name" value="MM3350-like_sf"/>
</dbReference>
<comment type="caution">
    <text evidence="2">The sequence shown here is derived from an EMBL/GenBank/DDBJ whole genome shotgun (WGS) entry which is preliminary data.</text>
</comment>
<dbReference type="PANTHER" id="PTHR41878">
    <property type="entry name" value="LEXA REPRESSOR-RELATED"/>
    <property type="match status" value="1"/>
</dbReference>
<evidence type="ECO:0000313" key="2">
    <source>
        <dbReference type="EMBL" id="PRY85945.1"/>
    </source>
</evidence>
<reference evidence="2 3" key="1">
    <citation type="submission" date="2018-03" db="EMBL/GenBank/DDBJ databases">
        <title>Genomic Encyclopedia of Archaeal and Bacterial Type Strains, Phase II (KMG-II): from individual species to whole genera.</title>
        <authorList>
            <person name="Goeker M."/>
        </authorList>
    </citation>
    <scope>NUCLEOTIDE SEQUENCE [LARGE SCALE GENOMIC DNA]</scope>
    <source>
        <strain evidence="2 3">DSM 27929</strain>
    </source>
</reference>
<feature type="domain" description="Plasmid pRiA4b Orf3-like" evidence="1">
    <location>
        <begin position="12"/>
        <end position="195"/>
    </location>
</feature>
<protein>
    <submittedName>
        <fullName evidence="2">PRiA4b ORF-3-like protein</fullName>
    </submittedName>
</protein>
<organism evidence="2 3">
    <name type="scientific">Mongoliibacter ruber</name>
    <dbReference type="NCBI Taxonomy" id="1750599"/>
    <lineage>
        <taxon>Bacteria</taxon>
        <taxon>Pseudomonadati</taxon>
        <taxon>Bacteroidota</taxon>
        <taxon>Cytophagia</taxon>
        <taxon>Cytophagales</taxon>
        <taxon>Cyclobacteriaceae</taxon>
        <taxon>Mongoliibacter</taxon>
    </lineage>
</organism>
<sequence>MTKIIPLIPEPIKLKITLENMPFSIYRKVLVPSSINMLQLHQVIQVAMGWENCHLFQFNDKKFNASISVEHGAEDNDMFGGFSSESFEAEELSLEEFLTHTDGKSFWYWYDFGDDWWHKISIQKVTKKDMANYKANPLCTEAMGACPPEDIGGPWGFAEFTEVINNKKNPQSKEMREWLGMKARDKWDFDAVDIEEINEDLDYIWNEWPLEEGED</sequence>
<name>A0A2T0WH14_9BACT</name>
<dbReference type="Proteomes" id="UP000238157">
    <property type="component" value="Unassembled WGS sequence"/>
</dbReference>
<accession>A0A2T0WH14</accession>
<evidence type="ECO:0000259" key="1">
    <source>
        <dbReference type="Pfam" id="PF07929"/>
    </source>
</evidence>
<evidence type="ECO:0000313" key="3">
    <source>
        <dbReference type="Proteomes" id="UP000238157"/>
    </source>
</evidence>
<dbReference type="EMBL" id="PVTR01000010">
    <property type="protein sequence ID" value="PRY85945.1"/>
    <property type="molecule type" value="Genomic_DNA"/>
</dbReference>
<dbReference type="InterPro" id="IPR012912">
    <property type="entry name" value="Plasmid_pRiA4b_Orf3-like"/>
</dbReference>
<dbReference type="SUPFAM" id="SSF159941">
    <property type="entry name" value="MM3350-like"/>
    <property type="match status" value="1"/>
</dbReference>
<dbReference type="Gene3D" id="3.10.290.30">
    <property type="entry name" value="MM3350-like"/>
    <property type="match status" value="1"/>
</dbReference>
<proteinExistence type="predicted"/>
<dbReference type="Pfam" id="PF07929">
    <property type="entry name" value="PRiA4_ORF3"/>
    <property type="match status" value="1"/>
</dbReference>
<dbReference type="OrthoDB" id="9801392at2"/>
<gene>
    <name evidence="2" type="ORF">CLW00_11076</name>
</gene>
<dbReference type="AlphaFoldDB" id="A0A2T0WH14"/>
<keyword evidence="3" id="KW-1185">Reference proteome</keyword>
<dbReference type="PANTHER" id="PTHR41878:SF1">
    <property type="entry name" value="TNPR PROTEIN"/>
    <property type="match status" value="1"/>
</dbReference>